<dbReference type="AlphaFoldDB" id="Q23D67"/>
<dbReference type="CDD" id="cd16454">
    <property type="entry name" value="RING-H2_PA-TM-RING"/>
    <property type="match status" value="1"/>
</dbReference>
<dbReference type="PANTHER" id="PTHR14155:SF627">
    <property type="entry name" value="OS06G0192800 PROTEIN"/>
    <property type="match status" value="1"/>
</dbReference>
<feature type="compositionally biased region" description="Polar residues" evidence="5">
    <location>
        <begin position="169"/>
        <end position="179"/>
    </location>
</feature>
<keyword evidence="1" id="KW-0479">Metal-binding</keyword>
<sequence length="632" mass="74209">MKTDKNEKPNQNQINLIDYLNKKQGQNQKNNFEDQDSSLENNLSNNSDQEDDNSQKNQCDFNFDHSENQNTKIHRNQCMKDNNKPNKNRNSSYSSNKKHQSNNKSKITQINKKTTGMNYYRANDRITFKNNIFNGDDDEEEETKDSTEQSEATNNQLSVFTSNEDKQNSDFNQQDQNGKYKSKKGGEEDEEDDDYQTIDDDEAVNYDSNNQQYPSQSNPRSNSEIINESDSLQNQQNQQRSHEGNTLPPRLQSLFPDINQNMISLASPNLNHSRILLTLPFRSRNGFGLSLLDQLNNASQRPRSNRTRRDINSWRQRQNHHQYADIFNDHHSNPLEIQSTESIQTQIKQLTCARISSILIYFFLLYFMRNQNMIFIFVATIILLIIQFYIHIKKKQLVQSRGSQIHENRYFSYRLSDSNNNQINENNQVFENNFDLYDRFPRRAVRSRGLENYIRELNHVLLINTFFSIINQIQQPAAVGYNDQQLNQIGGTYKYSQLKMQLKLEKNQNVDHEQANADTQDLEEDDNQCVVCLEKFCNDVDVRILKCQHYFHQSCVDEWLKKKMECPVCRQCPFNVEAFTEDVSSNAEPNQSNQHNFISPIQIIPSIRTSPFTHQYQIRSNRRPNIEPSLNF</sequence>
<evidence type="ECO:0000256" key="4">
    <source>
        <dbReference type="PROSITE-ProRule" id="PRU00175"/>
    </source>
</evidence>
<evidence type="ECO:0000256" key="1">
    <source>
        <dbReference type="ARBA" id="ARBA00022723"/>
    </source>
</evidence>
<name>Q23D67_TETTS</name>
<dbReference type="RefSeq" id="XP_001014819.2">
    <property type="nucleotide sequence ID" value="XM_001014819.2"/>
</dbReference>
<dbReference type="GeneID" id="7830972"/>
<feature type="compositionally biased region" description="Polar residues" evidence="5">
    <location>
        <begin position="152"/>
        <end position="162"/>
    </location>
</feature>
<feature type="compositionally biased region" description="Polar residues" evidence="5">
    <location>
        <begin position="107"/>
        <end position="116"/>
    </location>
</feature>
<organism evidence="8 9">
    <name type="scientific">Tetrahymena thermophila (strain SB210)</name>
    <dbReference type="NCBI Taxonomy" id="312017"/>
    <lineage>
        <taxon>Eukaryota</taxon>
        <taxon>Sar</taxon>
        <taxon>Alveolata</taxon>
        <taxon>Ciliophora</taxon>
        <taxon>Intramacronucleata</taxon>
        <taxon>Oligohymenophorea</taxon>
        <taxon>Hymenostomatida</taxon>
        <taxon>Tetrahymenina</taxon>
        <taxon>Tetrahymenidae</taxon>
        <taxon>Tetrahymena</taxon>
    </lineage>
</organism>
<keyword evidence="2 4" id="KW-0863">Zinc-finger</keyword>
<evidence type="ECO:0000313" key="9">
    <source>
        <dbReference type="Proteomes" id="UP000009168"/>
    </source>
</evidence>
<dbReference type="InterPro" id="IPR001841">
    <property type="entry name" value="Znf_RING"/>
</dbReference>
<evidence type="ECO:0000313" key="8">
    <source>
        <dbReference type="EMBL" id="EAR94496.2"/>
    </source>
</evidence>
<proteinExistence type="predicted"/>
<dbReference type="OrthoDB" id="422021at2759"/>
<dbReference type="GO" id="GO:0008270">
    <property type="term" value="F:zinc ion binding"/>
    <property type="evidence" value="ECO:0007669"/>
    <property type="project" value="UniProtKB-KW"/>
</dbReference>
<feature type="compositionally biased region" description="Acidic residues" evidence="5">
    <location>
        <begin position="187"/>
        <end position="204"/>
    </location>
</feature>
<reference evidence="9" key="1">
    <citation type="journal article" date="2006" name="PLoS Biol.">
        <title>Macronuclear genome sequence of the ciliate Tetrahymena thermophila, a model eukaryote.</title>
        <authorList>
            <person name="Eisen J.A."/>
            <person name="Coyne R.S."/>
            <person name="Wu M."/>
            <person name="Wu D."/>
            <person name="Thiagarajan M."/>
            <person name="Wortman J.R."/>
            <person name="Badger J.H."/>
            <person name="Ren Q."/>
            <person name="Amedeo P."/>
            <person name="Jones K.M."/>
            <person name="Tallon L.J."/>
            <person name="Delcher A.L."/>
            <person name="Salzberg S.L."/>
            <person name="Silva J.C."/>
            <person name="Haas B.J."/>
            <person name="Majoros W.H."/>
            <person name="Farzad M."/>
            <person name="Carlton J.M."/>
            <person name="Smith R.K. Jr."/>
            <person name="Garg J."/>
            <person name="Pearlman R.E."/>
            <person name="Karrer K.M."/>
            <person name="Sun L."/>
            <person name="Manning G."/>
            <person name="Elde N.C."/>
            <person name="Turkewitz A.P."/>
            <person name="Asai D.J."/>
            <person name="Wilkes D.E."/>
            <person name="Wang Y."/>
            <person name="Cai H."/>
            <person name="Collins K."/>
            <person name="Stewart B.A."/>
            <person name="Lee S.R."/>
            <person name="Wilamowska K."/>
            <person name="Weinberg Z."/>
            <person name="Ruzzo W.L."/>
            <person name="Wloga D."/>
            <person name="Gaertig J."/>
            <person name="Frankel J."/>
            <person name="Tsao C.-C."/>
            <person name="Gorovsky M.A."/>
            <person name="Keeling P.J."/>
            <person name="Waller R.F."/>
            <person name="Patron N.J."/>
            <person name="Cherry J.M."/>
            <person name="Stover N.A."/>
            <person name="Krieger C.J."/>
            <person name="del Toro C."/>
            <person name="Ryder H.F."/>
            <person name="Williamson S.C."/>
            <person name="Barbeau R.A."/>
            <person name="Hamilton E.P."/>
            <person name="Orias E."/>
        </authorList>
    </citation>
    <scope>NUCLEOTIDE SEQUENCE [LARGE SCALE GENOMIC DNA]</scope>
    <source>
        <strain evidence="9">SB210</strain>
    </source>
</reference>
<evidence type="ECO:0000256" key="6">
    <source>
        <dbReference type="SAM" id="Phobius"/>
    </source>
</evidence>
<dbReference type="KEGG" id="tet:TTHERM_00049240"/>
<dbReference type="InParanoid" id="Q23D67"/>
<dbReference type="PROSITE" id="PS50089">
    <property type="entry name" value="ZF_RING_2"/>
    <property type="match status" value="1"/>
</dbReference>
<dbReference type="Pfam" id="PF13639">
    <property type="entry name" value="zf-RING_2"/>
    <property type="match status" value="1"/>
</dbReference>
<keyword evidence="6" id="KW-1133">Transmembrane helix</keyword>
<dbReference type="InterPro" id="IPR053238">
    <property type="entry name" value="RING-H2_zinc_finger"/>
</dbReference>
<feature type="compositionally biased region" description="Polar residues" evidence="5">
    <location>
        <begin position="206"/>
        <end position="239"/>
    </location>
</feature>
<dbReference type="SMART" id="SM00184">
    <property type="entry name" value="RING"/>
    <property type="match status" value="1"/>
</dbReference>
<feature type="transmembrane region" description="Helical" evidence="6">
    <location>
        <begin position="374"/>
        <end position="392"/>
    </location>
</feature>
<feature type="region of interest" description="Disordered" evidence="5">
    <location>
        <begin position="1"/>
        <end position="116"/>
    </location>
</feature>
<dbReference type="eggNOG" id="KOG0800">
    <property type="taxonomic scope" value="Eukaryota"/>
</dbReference>
<dbReference type="Proteomes" id="UP000009168">
    <property type="component" value="Unassembled WGS sequence"/>
</dbReference>
<keyword evidence="6" id="KW-0812">Transmembrane</keyword>
<dbReference type="InterPro" id="IPR013083">
    <property type="entry name" value="Znf_RING/FYVE/PHD"/>
</dbReference>
<dbReference type="HOGENOM" id="CLU_528439_0_0_1"/>
<feature type="transmembrane region" description="Helical" evidence="6">
    <location>
        <begin position="351"/>
        <end position="368"/>
    </location>
</feature>
<keyword evidence="3" id="KW-0862">Zinc</keyword>
<dbReference type="PANTHER" id="PTHR14155">
    <property type="entry name" value="RING FINGER DOMAIN-CONTAINING"/>
    <property type="match status" value="1"/>
</dbReference>
<dbReference type="EMBL" id="GG662712">
    <property type="protein sequence ID" value="EAR94496.2"/>
    <property type="molecule type" value="Genomic_DNA"/>
</dbReference>
<dbReference type="GO" id="GO:0016567">
    <property type="term" value="P:protein ubiquitination"/>
    <property type="evidence" value="ECO:0007669"/>
    <property type="project" value="UniProtKB-UniPathway"/>
</dbReference>
<keyword evidence="9" id="KW-1185">Reference proteome</keyword>
<feature type="region of interest" description="Disordered" evidence="5">
    <location>
        <begin position="130"/>
        <end position="250"/>
    </location>
</feature>
<evidence type="ECO:0000256" key="3">
    <source>
        <dbReference type="ARBA" id="ARBA00022833"/>
    </source>
</evidence>
<feature type="compositionally biased region" description="Low complexity" evidence="5">
    <location>
        <begin position="38"/>
        <end position="47"/>
    </location>
</feature>
<dbReference type="SUPFAM" id="SSF57850">
    <property type="entry name" value="RING/U-box"/>
    <property type="match status" value="1"/>
</dbReference>
<gene>
    <name evidence="8" type="ORF">TTHERM_00049240</name>
</gene>
<evidence type="ECO:0000259" key="7">
    <source>
        <dbReference type="PROSITE" id="PS50089"/>
    </source>
</evidence>
<dbReference type="UniPathway" id="UPA00143"/>
<protein>
    <submittedName>
        <fullName evidence="8">Zinc finger, C3HC4 type (RING finger) protein</fullName>
    </submittedName>
</protein>
<dbReference type="Gene3D" id="3.30.40.10">
    <property type="entry name" value="Zinc/RING finger domain, C3HC4 (zinc finger)"/>
    <property type="match status" value="1"/>
</dbReference>
<dbReference type="STRING" id="312017.Q23D67"/>
<evidence type="ECO:0000256" key="5">
    <source>
        <dbReference type="SAM" id="MobiDB-lite"/>
    </source>
</evidence>
<feature type="domain" description="RING-type" evidence="7">
    <location>
        <begin position="529"/>
        <end position="570"/>
    </location>
</feature>
<evidence type="ECO:0000256" key="2">
    <source>
        <dbReference type="ARBA" id="ARBA00022771"/>
    </source>
</evidence>
<keyword evidence="6" id="KW-0472">Membrane</keyword>
<accession>Q23D67</accession>